<dbReference type="NCBIfam" id="TIGR02643">
    <property type="entry name" value="T_phosphoryl"/>
    <property type="match status" value="1"/>
</dbReference>
<organism evidence="9 10">
    <name type="scientific">Celerinatantimonas yamalensis</name>
    <dbReference type="NCBI Taxonomy" id="559956"/>
    <lineage>
        <taxon>Bacteria</taxon>
        <taxon>Pseudomonadati</taxon>
        <taxon>Pseudomonadota</taxon>
        <taxon>Gammaproteobacteria</taxon>
        <taxon>Celerinatantimonadaceae</taxon>
        <taxon>Celerinatantimonas</taxon>
    </lineage>
</organism>
<keyword evidence="10" id="KW-1185">Reference proteome</keyword>
<dbReference type="EC" id="2.4.2.4" evidence="3 7"/>
<dbReference type="InterPro" id="IPR036566">
    <property type="entry name" value="PYNP-like_C_sf"/>
</dbReference>
<dbReference type="RefSeq" id="WP_408623979.1">
    <property type="nucleotide sequence ID" value="NZ_JBEQCT010000005.1"/>
</dbReference>
<evidence type="ECO:0000256" key="6">
    <source>
        <dbReference type="ARBA" id="ARBA00048550"/>
    </source>
</evidence>
<accession>A0ABW9G7R6</accession>
<sequence length="443" mass="47081">MFLPQELIRRKRDGESLGDDAIRFLVDGINNGQLVDSQVAALAMAIYFQDMNVVECAALTCAMRDSGQIINWTDFDLPGPIVDKHSTGGVGDLVSLVLGPIVAACGGYVPMVSGRGLGHTGGTLDKLESIVGYNAYPQQSQFQQVVRDVGIAIVGASGDIAPADQRLYAIRDVTATVDSIPLICASILSKKLAAGINSLVMDIKVGSGAFMTTPERSVQLAERIVAVANQAGCRTSALLTDMNQSLASSCGNALEVMEAMDYLTGNYRHVRLHEVVVALAQMMLMNAQLVDSAEQARKKIADVLATGAAAECFNRMVAALGGPKDLLAQGKSHFAQAPVIAPLLAENCGYISAIDTQQIGMGVVALGGGRIRPGQLIDHRVGLSRWHQIGDLIQANEPIVMIHAADQSSWQKAARRIRHAIQFSEQPVAVPPAVYQTISLEGE</sequence>
<evidence type="ECO:0000256" key="5">
    <source>
        <dbReference type="ARBA" id="ARBA00022679"/>
    </source>
</evidence>
<dbReference type="GO" id="GO:0009032">
    <property type="term" value="F:thymidine phosphorylase activity"/>
    <property type="evidence" value="ECO:0007669"/>
    <property type="project" value="UniProtKB-EC"/>
</dbReference>
<dbReference type="InterPro" id="IPR017872">
    <property type="entry name" value="Pyrmidine_PPase_CS"/>
</dbReference>
<dbReference type="InterPro" id="IPR017459">
    <property type="entry name" value="Glycosyl_Trfase_fam3_N_dom"/>
</dbReference>
<dbReference type="NCBIfam" id="TIGR02644">
    <property type="entry name" value="Y_phosphoryl"/>
    <property type="match status" value="1"/>
</dbReference>
<proteinExistence type="inferred from homology"/>
<keyword evidence="5 7" id="KW-0808">Transferase</keyword>
<comment type="caution">
    <text evidence="9">The sequence shown here is derived from an EMBL/GenBank/DDBJ whole genome shotgun (WGS) entry which is preliminary data.</text>
</comment>
<dbReference type="NCBIfam" id="NF004490">
    <property type="entry name" value="PRK05820.1"/>
    <property type="match status" value="1"/>
</dbReference>
<keyword evidence="4 7" id="KW-0328">Glycosyltransferase</keyword>
<comment type="pathway">
    <text evidence="7">Pyrimidine metabolism; dTMP biosynthesis via salvage pathway; dTMP from thymine: step 1/2.</text>
</comment>
<evidence type="ECO:0000256" key="1">
    <source>
        <dbReference type="ARBA" id="ARBA00006915"/>
    </source>
</evidence>
<dbReference type="InterPro" id="IPR000312">
    <property type="entry name" value="Glycosyl_Trfase_fam3"/>
</dbReference>
<dbReference type="Proteomes" id="UP001629953">
    <property type="component" value="Unassembled WGS sequence"/>
</dbReference>
<evidence type="ECO:0000313" key="9">
    <source>
        <dbReference type="EMBL" id="MFM2485732.1"/>
    </source>
</evidence>
<dbReference type="InterPro" id="IPR000053">
    <property type="entry name" value="Thymidine/pyrmidine_PPase"/>
</dbReference>
<dbReference type="SUPFAM" id="SSF54680">
    <property type="entry name" value="Pyrimidine nucleoside phosphorylase C-terminal domain"/>
    <property type="match status" value="1"/>
</dbReference>
<dbReference type="SUPFAM" id="SSF47648">
    <property type="entry name" value="Nucleoside phosphorylase/phosphoribosyltransferase N-terminal domain"/>
    <property type="match status" value="1"/>
</dbReference>
<evidence type="ECO:0000256" key="4">
    <source>
        <dbReference type="ARBA" id="ARBA00022676"/>
    </source>
</evidence>
<dbReference type="InterPro" id="IPR013102">
    <property type="entry name" value="PYNP_C"/>
</dbReference>
<reference evidence="9 10" key="1">
    <citation type="journal article" date="2013" name="Int. J. Syst. Evol. Microbiol.">
        <title>Celerinatantimonas yamalensis sp. nov., a cold-adapted diazotrophic bacterium from a cold permafrost brine.</title>
        <authorList>
            <person name="Shcherbakova V."/>
            <person name="Chuvilskaya N."/>
            <person name="Rivkina E."/>
            <person name="Demidov N."/>
            <person name="Uchaeva V."/>
            <person name="Suetin S."/>
            <person name="Suzina N."/>
            <person name="Gilichinsky D."/>
        </authorList>
    </citation>
    <scope>NUCLEOTIDE SEQUENCE [LARGE SCALE GENOMIC DNA]</scope>
    <source>
        <strain evidence="9 10">C7</strain>
    </source>
</reference>
<comment type="catalytic activity">
    <reaction evidence="6 7">
        <text>thymidine + phosphate = 2-deoxy-alpha-D-ribose 1-phosphate + thymine</text>
        <dbReference type="Rhea" id="RHEA:16037"/>
        <dbReference type="ChEBI" id="CHEBI:17748"/>
        <dbReference type="ChEBI" id="CHEBI:17821"/>
        <dbReference type="ChEBI" id="CHEBI:43474"/>
        <dbReference type="ChEBI" id="CHEBI:57259"/>
        <dbReference type="EC" id="2.4.2.4"/>
    </reaction>
</comment>
<dbReference type="HAMAP" id="MF_01628">
    <property type="entry name" value="Thymid_phosp"/>
    <property type="match status" value="1"/>
</dbReference>
<evidence type="ECO:0000256" key="3">
    <source>
        <dbReference type="ARBA" id="ARBA00011892"/>
    </source>
</evidence>
<dbReference type="PIRSF" id="PIRSF000478">
    <property type="entry name" value="TP_PyNP"/>
    <property type="match status" value="1"/>
</dbReference>
<dbReference type="PANTHER" id="PTHR10515">
    <property type="entry name" value="THYMIDINE PHOSPHORYLASE"/>
    <property type="match status" value="1"/>
</dbReference>
<comment type="function">
    <text evidence="7">The enzymes which catalyze the reversible phosphorolysis of pyrimidine nucleosides are involved in the degradation of these compounds and in their utilization as carbon and energy sources, or in the rescue of pyrimidine bases for nucleotide synthesis.</text>
</comment>
<dbReference type="SUPFAM" id="SSF52418">
    <property type="entry name" value="Nucleoside phosphorylase/phosphoribosyltransferase catalytic domain"/>
    <property type="match status" value="1"/>
</dbReference>
<dbReference type="Gene3D" id="3.90.1170.30">
    <property type="entry name" value="Pyrimidine nucleoside phosphorylase-like, C-terminal domain"/>
    <property type="match status" value="1"/>
</dbReference>
<name>A0ABW9G7R6_9GAMM</name>
<protein>
    <recommendedName>
        <fullName evidence="3 7">Thymidine phosphorylase</fullName>
        <ecNumber evidence="3 7">2.4.2.4</ecNumber>
    </recommendedName>
    <alternativeName>
        <fullName evidence="7">TdRPase</fullName>
    </alternativeName>
</protein>
<dbReference type="InterPro" id="IPR036320">
    <property type="entry name" value="Glycosyl_Trfase_fam3_N_dom_sf"/>
</dbReference>
<comment type="subunit">
    <text evidence="2 7">Homodimer.</text>
</comment>
<comment type="similarity">
    <text evidence="1 7">Belongs to the thymidine/pyrimidine-nucleoside phosphorylase family.</text>
</comment>
<evidence type="ECO:0000256" key="7">
    <source>
        <dbReference type="HAMAP-Rule" id="MF_01628"/>
    </source>
</evidence>
<dbReference type="PROSITE" id="PS00647">
    <property type="entry name" value="THYMID_PHOSPHORYLASE"/>
    <property type="match status" value="1"/>
</dbReference>
<evidence type="ECO:0000259" key="8">
    <source>
        <dbReference type="SMART" id="SM00941"/>
    </source>
</evidence>
<dbReference type="EMBL" id="JBEQCT010000005">
    <property type="protein sequence ID" value="MFM2485732.1"/>
    <property type="molecule type" value="Genomic_DNA"/>
</dbReference>
<dbReference type="Pfam" id="PF07831">
    <property type="entry name" value="PYNP_C"/>
    <property type="match status" value="1"/>
</dbReference>
<evidence type="ECO:0000313" key="10">
    <source>
        <dbReference type="Proteomes" id="UP001629953"/>
    </source>
</evidence>
<feature type="domain" description="Pyrimidine nucleoside phosphorylase C-terminal" evidence="8">
    <location>
        <begin position="350"/>
        <end position="424"/>
    </location>
</feature>
<dbReference type="SMART" id="SM00941">
    <property type="entry name" value="PYNP_C"/>
    <property type="match status" value="1"/>
</dbReference>
<dbReference type="Gene3D" id="3.40.1030.10">
    <property type="entry name" value="Nucleoside phosphorylase/phosphoribosyltransferase catalytic domain"/>
    <property type="match status" value="1"/>
</dbReference>
<gene>
    <name evidence="7 9" type="primary">deoA</name>
    <name evidence="9" type="ORF">ABUE30_11805</name>
</gene>
<dbReference type="Gene3D" id="1.20.970.10">
    <property type="entry name" value="Transferase, Pyrimidine Nucleoside Phosphorylase, Chain C"/>
    <property type="match status" value="1"/>
</dbReference>
<dbReference type="InterPro" id="IPR013465">
    <property type="entry name" value="Thymidine_Pase"/>
</dbReference>
<dbReference type="PANTHER" id="PTHR10515:SF0">
    <property type="entry name" value="THYMIDINE PHOSPHORYLASE"/>
    <property type="match status" value="1"/>
</dbReference>
<dbReference type="Pfam" id="PF00591">
    <property type="entry name" value="Glycos_transf_3"/>
    <property type="match status" value="1"/>
</dbReference>
<dbReference type="Pfam" id="PF02885">
    <property type="entry name" value="Glycos_trans_3N"/>
    <property type="match status" value="1"/>
</dbReference>
<dbReference type="InterPro" id="IPR018090">
    <property type="entry name" value="Pyrmidine_PPas_bac/euk"/>
</dbReference>
<dbReference type="InterPro" id="IPR035902">
    <property type="entry name" value="Nuc_phospho_transferase"/>
</dbReference>
<evidence type="ECO:0000256" key="2">
    <source>
        <dbReference type="ARBA" id="ARBA00011738"/>
    </source>
</evidence>